<dbReference type="Proteomes" id="UP000636800">
    <property type="component" value="Chromosome 10"/>
</dbReference>
<dbReference type="AlphaFoldDB" id="A0A835Q6G7"/>
<evidence type="ECO:0000313" key="4">
    <source>
        <dbReference type="EMBL" id="KAG0465444.1"/>
    </source>
</evidence>
<feature type="transmembrane region" description="Helical" evidence="2">
    <location>
        <begin position="45"/>
        <end position="66"/>
    </location>
</feature>
<evidence type="ECO:0000256" key="1">
    <source>
        <dbReference type="SAM" id="MobiDB-lite"/>
    </source>
</evidence>
<keyword evidence="5" id="KW-1185">Reference proteome</keyword>
<dbReference type="Proteomes" id="UP000639772">
    <property type="component" value="Chromosome 10"/>
</dbReference>
<protein>
    <submittedName>
        <fullName evidence="3">Uncharacterized protein</fullName>
    </submittedName>
</protein>
<feature type="compositionally biased region" description="Low complexity" evidence="1">
    <location>
        <begin position="9"/>
        <end position="20"/>
    </location>
</feature>
<dbReference type="OrthoDB" id="1425929at2759"/>
<proteinExistence type="predicted"/>
<evidence type="ECO:0000256" key="2">
    <source>
        <dbReference type="SAM" id="Phobius"/>
    </source>
</evidence>
<evidence type="ECO:0000313" key="5">
    <source>
        <dbReference type="Proteomes" id="UP000636800"/>
    </source>
</evidence>
<feature type="region of interest" description="Disordered" evidence="1">
    <location>
        <begin position="1"/>
        <end position="25"/>
    </location>
</feature>
<dbReference type="PANTHER" id="PTHR36350:SF3">
    <property type="entry name" value="TRANSMEMBRANE PROTEIN"/>
    <property type="match status" value="1"/>
</dbReference>
<keyword evidence="2" id="KW-0472">Membrane</keyword>
<evidence type="ECO:0000313" key="3">
    <source>
        <dbReference type="EMBL" id="KAG0463964.1"/>
    </source>
</evidence>
<comment type="caution">
    <text evidence="3">The sequence shown here is derived from an EMBL/GenBank/DDBJ whole genome shotgun (WGS) entry which is preliminary data.</text>
</comment>
<sequence>MAEQMQPSLTTTTQNGTNQPNPTPPQLLARVAAKLNHVGGACFHLLAQPGAAGPVLFTCICLALAMKSRRARNQRRITSLHRSMSLAALQGGHVALRRIIDFQEAQLDKATLECAEEEFRRLLNPSDGRIHFSKLQSVAVKLEMTGKEDKAVALLRKAMEKASGQEAHELGMLLVEMLIYKGDYDEALRCPCLHDEDITDARGPLYKAVIYSIKGDERAEESYKTFQEIYSRLHWPDAFKEETPIYNVVHDFSKFQIIVKNLKKEIEKASENKKR</sequence>
<dbReference type="PANTHER" id="PTHR36350">
    <property type="entry name" value="TRANSMEMBRANE PROTEIN"/>
    <property type="match status" value="1"/>
</dbReference>
<accession>A0A835Q6G7</accession>
<organism evidence="3 5">
    <name type="scientific">Vanilla planifolia</name>
    <name type="common">Vanilla</name>
    <dbReference type="NCBI Taxonomy" id="51239"/>
    <lineage>
        <taxon>Eukaryota</taxon>
        <taxon>Viridiplantae</taxon>
        <taxon>Streptophyta</taxon>
        <taxon>Embryophyta</taxon>
        <taxon>Tracheophyta</taxon>
        <taxon>Spermatophyta</taxon>
        <taxon>Magnoliopsida</taxon>
        <taxon>Liliopsida</taxon>
        <taxon>Asparagales</taxon>
        <taxon>Orchidaceae</taxon>
        <taxon>Vanilloideae</taxon>
        <taxon>Vanilleae</taxon>
        <taxon>Vanilla</taxon>
    </lineage>
</organism>
<keyword evidence="2" id="KW-1133">Transmembrane helix</keyword>
<gene>
    <name evidence="4" type="ORF">HPP92_019608</name>
    <name evidence="3" type="ORF">HPP92_020033</name>
</gene>
<reference evidence="5 6" key="1">
    <citation type="journal article" date="2020" name="Nat. Food">
        <title>A phased Vanilla planifolia genome enables genetic improvement of flavour and production.</title>
        <authorList>
            <person name="Hasing T."/>
            <person name="Tang H."/>
            <person name="Brym M."/>
            <person name="Khazi F."/>
            <person name="Huang T."/>
            <person name="Chambers A.H."/>
        </authorList>
    </citation>
    <scope>NUCLEOTIDE SEQUENCE [LARGE SCALE GENOMIC DNA]</scope>
    <source>
        <tissue evidence="3">Leaf</tissue>
    </source>
</reference>
<evidence type="ECO:0000313" key="6">
    <source>
        <dbReference type="Proteomes" id="UP000639772"/>
    </source>
</evidence>
<keyword evidence="2" id="KW-0812">Transmembrane</keyword>
<name>A0A835Q6G7_VANPL</name>
<dbReference type="EMBL" id="JADCNL010000010">
    <property type="protein sequence ID" value="KAG0463964.1"/>
    <property type="molecule type" value="Genomic_DNA"/>
</dbReference>
<dbReference type="EMBL" id="JADCNM010000010">
    <property type="protein sequence ID" value="KAG0465444.1"/>
    <property type="molecule type" value="Genomic_DNA"/>
</dbReference>